<reference evidence="2 3" key="1">
    <citation type="journal article" date="2019" name="Commun. Biol.">
        <title>The bagworm genome reveals a unique fibroin gene that provides high tensile strength.</title>
        <authorList>
            <person name="Kono N."/>
            <person name="Nakamura H."/>
            <person name="Ohtoshi R."/>
            <person name="Tomita M."/>
            <person name="Numata K."/>
            <person name="Arakawa K."/>
        </authorList>
    </citation>
    <scope>NUCLEOTIDE SEQUENCE [LARGE SCALE GENOMIC DNA]</scope>
</reference>
<comment type="caution">
    <text evidence="2">The sequence shown here is derived from an EMBL/GenBank/DDBJ whole genome shotgun (WGS) entry which is preliminary data.</text>
</comment>
<dbReference type="AlphaFoldDB" id="A0A4C1WUS6"/>
<protein>
    <submittedName>
        <fullName evidence="2">Uncharacterized protein</fullName>
    </submittedName>
</protein>
<dbReference type="EMBL" id="BGZK01000651">
    <property type="protein sequence ID" value="GBP54620.1"/>
    <property type="molecule type" value="Genomic_DNA"/>
</dbReference>
<accession>A0A4C1WUS6</accession>
<keyword evidence="1" id="KW-0732">Signal</keyword>
<evidence type="ECO:0000313" key="2">
    <source>
        <dbReference type="EMBL" id="GBP54620.1"/>
    </source>
</evidence>
<keyword evidence="3" id="KW-1185">Reference proteome</keyword>
<evidence type="ECO:0000256" key="1">
    <source>
        <dbReference type="SAM" id="SignalP"/>
    </source>
</evidence>
<organism evidence="2 3">
    <name type="scientific">Eumeta variegata</name>
    <name type="common">Bagworm moth</name>
    <name type="synonym">Eumeta japonica</name>
    <dbReference type="NCBI Taxonomy" id="151549"/>
    <lineage>
        <taxon>Eukaryota</taxon>
        <taxon>Metazoa</taxon>
        <taxon>Ecdysozoa</taxon>
        <taxon>Arthropoda</taxon>
        <taxon>Hexapoda</taxon>
        <taxon>Insecta</taxon>
        <taxon>Pterygota</taxon>
        <taxon>Neoptera</taxon>
        <taxon>Endopterygota</taxon>
        <taxon>Lepidoptera</taxon>
        <taxon>Glossata</taxon>
        <taxon>Ditrysia</taxon>
        <taxon>Tineoidea</taxon>
        <taxon>Psychidae</taxon>
        <taxon>Oiketicinae</taxon>
        <taxon>Eumeta</taxon>
    </lineage>
</organism>
<dbReference type="Proteomes" id="UP000299102">
    <property type="component" value="Unassembled WGS sequence"/>
</dbReference>
<name>A0A4C1WUS6_EUMVA</name>
<proteinExistence type="predicted"/>
<sequence length="80" mass="9209">MNSGVLVLMLFVLLCAANVEGSWMIDRSLLRPERSVDCFSCATNDQQFGFLKKLVEYKDMFVKGFNSFVDQIKKQKFFGK</sequence>
<feature type="chain" id="PRO_5020030027" evidence="1">
    <location>
        <begin position="22"/>
        <end position="80"/>
    </location>
</feature>
<gene>
    <name evidence="2" type="ORF">EVAR_35882_1</name>
</gene>
<feature type="signal peptide" evidence="1">
    <location>
        <begin position="1"/>
        <end position="21"/>
    </location>
</feature>
<evidence type="ECO:0000313" key="3">
    <source>
        <dbReference type="Proteomes" id="UP000299102"/>
    </source>
</evidence>